<evidence type="ECO:0000313" key="4">
    <source>
        <dbReference type="EMBL" id="KAG8190379.1"/>
    </source>
</evidence>
<dbReference type="EMBL" id="JAFNEN010000185">
    <property type="protein sequence ID" value="KAG8190379.1"/>
    <property type="molecule type" value="Genomic_DNA"/>
</dbReference>
<comment type="caution">
    <text evidence="4">The sequence shown here is derived from an EMBL/GenBank/DDBJ whole genome shotgun (WGS) entry which is preliminary data.</text>
</comment>
<dbReference type="Proteomes" id="UP000827092">
    <property type="component" value="Unassembled WGS sequence"/>
</dbReference>
<dbReference type="AlphaFoldDB" id="A0AAV6V1F1"/>
<protein>
    <recommendedName>
        <fullName evidence="3">CCHC-type domain-containing protein</fullName>
    </recommendedName>
</protein>
<keyword evidence="1" id="KW-0863">Zinc-finger</keyword>
<keyword evidence="1" id="KW-0862">Zinc</keyword>
<dbReference type="InterPro" id="IPR042344">
    <property type="entry name" value="ZCCHC14"/>
</dbReference>
<dbReference type="SUPFAM" id="SSF57756">
    <property type="entry name" value="Retrovirus zinc finger-like domains"/>
    <property type="match status" value="1"/>
</dbReference>
<organism evidence="4 5">
    <name type="scientific">Oedothorax gibbosus</name>
    <dbReference type="NCBI Taxonomy" id="931172"/>
    <lineage>
        <taxon>Eukaryota</taxon>
        <taxon>Metazoa</taxon>
        <taxon>Ecdysozoa</taxon>
        <taxon>Arthropoda</taxon>
        <taxon>Chelicerata</taxon>
        <taxon>Arachnida</taxon>
        <taxon>Araneae</taxon>
        <taxon>Araneomorphae</taxon>
        <taxon>Entelegynae</taxon>
        <taxon>Araneoidea</taxon>
        <taxon>Linyphiidae</taxon>
        <taxon>Erigoninae</taxon>
        <taxon>Oedothorax</taxon>
    </lineage>
</organism>
<name>A0AAV6V1F1_9ARAC</name>
<evidence type="ECO:0000256" key="2">
    <source>
        <dbReference type="SAM" id="MobiDB-lite"/>
    </source>
</evidence>
<feature type="domain" description="CCHC-type" evidence="3">
    <location>
        <begin position="866"/>
        <end position="881"/>
    </location>
</feature>
<sequence length="908" mass="100024">MCYPLELRFYGTCLEDLGRKDFYVFREDECKANEYSEVLKIRNIHDPIIRSKLIVVLSLLNSSNTICAKELFKVLSEEITIETMENLGILFDMKLLDQYLLVLTLAQHHPAFSFDQQTFLTHLSISLQTYVTELYSREKTKCEETVSQNSFYPGQPLHPCDGFSNASHPYRHTSPRHSDSSFNQVQITNLKVKPPHKKMCVRIRVAWGSNKITDAFKTPHDLLVFHQKLVQLYPVEAKHNNQDKYIPPLPNIIATWNKQSNLSENVITAATEYVQQFNSHVPCYVLESDFVRNFFMPSFPNRAALSRAAHHRGADPGQFDMPPKNSRLRSLTIYNSQISDNSPRHRPESRQKTTPVPSQKEDTKNGSSGCARPSPVNSPLDSPLSSPYASPLNSETNSRAPSPWNIAPPATLERPGICHEAYATEKGQAKDAPEQWDSVRNFKIEELQAMPITELENLGIVKTDRPKMKDLKSPLNGIVGAYIPKNALLLKTASDESSPVCSEYSSPPQSPSPGEPYNQSGSLSSGNEENNEKRIPLKPLNDLCIVEESEPSIQDSPFKRTEDDSVCMKGNMNRNSVSVIPFAVPYSSIITQLPPPQNMKPVYLPIPCRTNNMPQHLSPGAVVFDTQFSRVPLPSALTFLPPGPPPQRTPDRVLPPPAMPISTVSPFPVVTSGCTTVPSASCSITTHRSSNMTAVTNSGASTSRYVSKNQARDNSDMVTKPPSDSIPYATGYILNTSAPLTAVSCSCYTTNSARPSPAPSPSQPPPTAVPVSMSYLGMPYLFHSIPFLQPQGTTNGFGPQPPPGMPNSGQGYSYTLPNGITAISPELIYPGQTFALQSGQSPVATPASQCYGFPQTAAVPIKLVTCYNCGKVGHRGLDCKEQTMDDVAKPGKFQLNFAPVPKMPDSHE</sequence>
<proteinExistence type="predicted"/>
<dbReference type="InterPro" id="IPR058599">
    <property type="entry name" value="PHAT_Smg/ZCCHC2-like"/>
</dbReference>
<dbReference type="PANTHER" id="PTHR16195:SF16">
    <property type="entry name" value="ZINC FINGER CCHC DOMAIN-CONTAINING PROTEIN 14"/>
    <property type="match status" value="1"/>
</dbReference>
<dbReference type="Pfam" id="PF00098">
    <property type="entry name" value="zf-CCHC"/>
    <property type="match status" value="1"/>
</dbReference>
<dbReference type="InterPro" id="IPR036871">
    <property type="entry name" value="PX_dom_sf"/>
</dbReference>
<dbReference type="Gene3D" id="3.30.1520.10">
    <property type="entry name" value="Phox-like domain"/>
    <property type="match status" value="1"/>
</dbReference>
<dbReference type="SUPFAM" id="SSF64268">
    <property type="entry name" value="PX domain"/>
    <property type="match status" value="1"/>
</dbReference>
<dbReference type="SMART" id="SM00343">
    <property type="entry name" value="ZnF_C2HC"/>
    <property type="match status" value="1"/>
</dbReference>
<feature type="compositionally biased region" description="Polar residues" evidence="2">
    <location>
        <begin position="375"/>
        <end position="400"/>
    </location>
</feature>
<feature type="compositionally biased region" description="Low complexity" evidence="2">
    <location>
        <begin position="515"/>
        <end position="528"/>
    </location>
</feature>
<feature type="region of interest" description="Disordered" evidence="2">
    <location>
        <begin position="307"/>
        <end position="326"/>
    </location>
</feature>
<feature type="region of interest" description="Disordered" evidence="2">
    <location>
        <begin position="497"/>
        <end position="536"/>
    </location>
</feature>
<dbReference type="GO" id="GO:0008270">
    <property type="term" value="F:zinc ion binding"/>
    <property type="evidence" value="ECO:0007669"/>
    <property type="project" value="UniProtKB-KW"/>
</dbReference>
<feature type="compositionally biased region" description="Basic and acidic residues" evidence="2">
    <location>
        <begin position="342"/>
        <end position="351"/>
    </location>
</feature>
<accession>A0AAV6V1F1</accession>
<dbReference type="PROSITE" id="PS50158">
    <property type="entry name" value="ZF_CCHC"/>
    <property type="match status" value="1"/>
</dbReference>
<dbReference type="Pfam" id="PF26034">
    <property type="entry name" value="PHAT_SMAUG"/>
    <property type="match status" value="1"/>
</dbReference>
<dbReference type="GO" id="GO:0003676">
    <property type="term" value="F:nucleic acid binding"/>
    <property type="evidence" value="ECO:0007669"/>
    <property type="project" value="InterPro"/>
</dbReference>
<keyword evidence="1" id="KW-0479">Metal-binding</keyword>
<evidence type="ECO:0000256" key="1">
    <source>
        <dbReference type="PROSITE-ProRule" id="PRU00047"/>
    </source>
</evidence>
<dbReference type="PANTHER" id="PTHR16195">
    <property type="entry name" value="ZINC FINGER CCHC DOMAIN CONTAINING PROTEIN"/>
    <property type="match status" value="1"/>
</dbReference>
<evidence type="ECO:0000259" key="3">
    <source>
        <dbReference type="PROSITE" id="PS50158"/>
    </source>
</evidence>
<gene>
    <name evidence="4" type="ORF">JTE90_022023</name>
</gene>
<evidence type="ECO:0000313" key="5">
    <source>
        <dbReference type="Proteomes" id="UP000827092"/>
    </source>
</evidence>
<feature type="region of interest" description="Disordered" evidence="2">
    <location>
        <begin position="335"/>
        <end position="411"/>
    </location>
</feature>
<keyword evidence="5" id="KW-1185">Reference proteome</keyword>
<dbReference type="InterPro" id="IPR036875">
    <property type="entry name" value="Znf_CCHC_sf"/>
</dbReference>
<dbReference type="GO" id="GO:0035091">
    <property type="term" value="F:phosphatidylinositol binding"/>
    <property type="evidence" value="ECO:0007669"/>
    <property type="project" value="InterPro"/>
</dbReference>
<reference evidence="4 5" key="1">
    <citation type="journal article" date="2022" name="Nat. Ecol. Evol.">
        <title>A masculinizing supergene underlies an exaggerated male reproductive morph in a spider.</title>
        <authorList>
            <person name="Hendrickx F."/>
            <person name="De Corte Z."/>
            <person name="Sonet G."/>
            <person name="Van Belleghem S.M."/>
            <person name="Kostlbacher S."/>
            <person name="Vangestel C."/>
        </authorList>
    </citation>
    <scope>NUCLEOTIDE SEQUENCE [LARGE SCALE GENOMIC DNA]</scope>
    <source>
        <strain evidence="4">W744_W776</strain>
    </source>
</reference>
<dbReference type="InterPro" id="IPR001878">
    <property type="entry name" value="Znf_CCHC"/>
</dbReference>
<dbReference type="Gene3D" id="4.10.60.10">
    <property type="entry name" value="Zinc finger, CCHC-type"/>
    <property type="match status" value="1"/>
</dbReference>